<name>A0AAE0J0K0_9PEZI</name>
<feature type="region of interest" description="Disordered" evidence="3">
    <location>
        <begin position="368"/>
        <end position="434"/>
    </location>
</feature>
<comment type="similarity">
    <text evidence="1">Belongs to the DNA mismatch repair MutL/HexB family.</text>
</comment>
<evidence type="ECO:0000256" key="1">
    <source>
        <dbReference type="ARBA" id="ARBA00006082"/>
    </source>
</evidence>
<evidence type="ECO:0000259" key="4">
    <source>
        <dbReference type="SMART" id="SM01340"/>
    </source>
</evidence>
<dbReference type="InterPro" id="IPR013507">
    <property type="entry name" value="DNA_mismatch_S5_2-like"/>
</dbReference>
<dbReference type="SUPFAM" id="SSF54211">
    <property type="entry name" value="Ribosomal protein S5 domain 2-like"/>
    <property type="match status" value="1"/>
</dbReference>
<feature type="compositionally biased region" description="Polar residues" evidence="3">
    <location>
        <begin position="502"/>
        <end position="513"/>
    </location>
</feature>
<dbReference type="GO" id="GO:0061982">
    <property type="term" value="P:meiosis I cell cycle process"/>
    <property type="evidence" value="ECO:0007669"/>
    <property type="project" value="UniProtKB-ARBA"/>
</dbReference>
<keyword evidence="6" id="KW-1185">Reference proteome</keyword>
<evidence type="ECO:0000256" key="2">
    <source>
        <dbReference type="ARBA" id="ARBA00022763"/>
    </source>
</evidence>
<dbReference type="Pfam" id="PF13589">
    <property type="entry name" value="HATPase_c_3"/>
    <property type="match status" value="1"/>
</dbReference>
<gene>
    <name evidence="5" type="ORF">B0H65DRAFT_502892</name>
</gene>
<dbReference type="CDD" id="cd03485">
    <property type="entry name" value="MutL_Trans_hPMS_1_like"/>
    <property type="match status" value="1"/>
</dbReference>
<dbReference type="AlphaFoldDB" id="A0AAE0J0K0"/>
<evidence type="ECO:0000256" key="3">
    <source>
        <dbReference type="SAM" id="MobiDB-lite"/>
    </source>
</evidence>
<dbReference type="InterPro" id="IPR036890">
    <property type="entry name" value="HATPase_C_sf"/>
</dbReference>
<accession>A0AAE0J0K0</accession>
<dbReference type="PANTHER" id="PTHR10073">
    <property type="entry name" value="DNA MISMATCH REPAIR PROTEIN MLH, PMS, MUTL"/>
    <property type="match status" value="1"/>
</dbReference>
<dbReference type="Gene3D" id="3.30.565.10">
    <property type="entry name" value="Histidine kinase-like ATPase, C-terminal domain"/>
    <property type="match status" value="1"/>
</dbReference>
<feature type="compositionally biased region" description="Polar residues" evidence="3">
    <location>
        <begin position="537"/>
        <end position="549"/>
    </location>
</feature>
<sequence length="835" mass="90678">MPISPLPEDTSRLLGSTLVITSPLFLVKELLDNAIDAGATAVDILISPNTLDKVEVRDNGSGISPSDFDILGRPGHTSKLTSLKDLETVGCKSLGFRGVALASVAALAEIAICTRTSAESVATILHLARECVAAARGHKSAPVGTSVCVTNLFGAYPVRHKRATSEATATIFKIKGLLECYAFARPQIKFSFKVLGGKQWWSYVPSSGAALKDAVVQVMGRELAAQCMLRTSPFPVSDNETRNTQNCGLTLAGQPSKFVFEAYLPTSTADIRKICKSPFISVDSRPLSFTQGTAKRLKALFEKHFKGSLTSEDSSKLSGSPFIRLNIRCPLGSYDPNVEPSKNDVLFHDEELVLREFEQFLLSVYPANRDDGDRSRVDTSREENGGVCNTSVADHHVPTPQVKTTPADSGLGTGSHRDCPTTPSSSNRRPSISSTAPLVQSWSVDMSAGDGAISDGDDDVDVQTQPGKGTALTTPPTDDELPDQSKEGLNPWTIAKLVAPRRQTQQNLSSPTRKTGHVIPDEVPSSEGPPVEVPERQGNTQDQPLRNTQPATENNYTTTRTPTCNPLLNVGQAHSQPANRRNNRPTMDLEQYSYTTQGHGRRPAGRRSYPTHAGRSPGMVQAKLSFGGGSSKRQRKTQTNEIHELEPLENTDPHAYGGFARPNQPLMGLPGQHIARRTNNDARRRTTAQTRADSLTDMLSGEMPVNPRTVDDLSSTVEGEKGIEAALPKNDPRGYLIRRQLSLADKPQRRKIQRLKTNLLPLETTPLGFETHKLALTVLVDPQTLGRSMVKTSLLDSYLVEGALEDQLENGISPEEVTTLESRVQLLLSQTSHQS</sequence>
<dbReference type="InterPro" id="IPR014721">
    <property type="entry name" value="Ribsml_uS5_D2-typ_fold_subgr"/>
</dbReference>
<organism evidence="5 6">
    <name type="scientific">Neurospora tetraspora</name>
    <dbReference type="NCBI Taxonomy" id="94610"/>
    <lineage>
        <taxon>Eukaryota</taxon>
        <taxon>Fungi</taxon>
        <taxon>Dikarya</taxon>
        <taxon>Ascomycota</taxon>
        <taxon>Pezizomycotina</taxon>
        <taxon>Sordariomycetes</taxon>
        <taxon>Sordariomycetidae</taxon>
        <taxon>Sordariales</taxon>
        <taxon>Sordariaceae</taxon>
        <taxon>Neurospora</taxon>
    </lineage>
</organism>
<feature type="compositionally biased region" description="Polar residues" evidence="3">
    <location>
        <begin position="463"/>
        <end position="476"/>
    </location>
</feature>
<dbReference type="GeneID" id="87865019"/>
<feature type="compositionally biased region" description="Low complexity" evidence="3">
    <location>
        <begin position="550"/>
        <end position="566"/>
    </location>
</feature>
<feature type="domain" description="DNA mismatch repair protein S5" evidence="4">
    <location>
        <begin position="215"/>
        <end position="362"/>
    </location>
</feature>
<reference evidence="5" key="2">
    <citation type="submission" date="2023-06" db="EMBL/GenBank/DDBJ databases">
        <authorList>
            <consortium name="Lawrence Berkeley National Laboratory"/>
            <person name="Haridas S."/>
            <person name="Hensen N."/>
            <person name="Bonometti L."/>
            <person name="Westerberg I."/>
            <person name="Brannstrom I.O."/>
            <person name="Guillou S."/>
            <person name="Cros-Aarteil S."/>
            <person name="Calhoun S."/>
            <person name="Kuo A."/>
            <person name="Mondo S."/>
            <person name="Pangilinan J."/>
            <person name="Riley R."/>
            <person name="Labutti K."/>
            <person name="Andreopoulos B."/>
            <person name="Lipzen A."/>
            <person name="Chen C."/>
            <person name="Yanf M."/>
            <person name="Daum C."/>
            <person name="Ng V."/>
            <person name="Clum A."/>
            <person name="Steindorff A."/>
            <person name="Ohm R."/>
            <person name="Martin F."/>
            <person name="Silar P."/>
            <person name="Natvig D."/>
            <person name="Lalanne C."/>
            <person name="Gautier V."/>
            <person name="Ament-Velasquez S.L."/>
            <person name="Kruys A."/>
            <person name="Hutchinson M.I."/>
            <person name="Powell A.J."/>
            <person name="Barry K."/>
            <person name="Miller A.N."/>
            <person name="Grigoriev I.V."/>
            <person name="Debuchy R."/>
            <person name="Gladieux P."/>
            <person name="Thoren M.H."/>
            <person name="Johannesson H."/>
        </authorList>
    </citation>
    <scope>NUCLEOTIDE SEQUENCE</scope>
    <source>
        <strain evidence="5">CBS 560.94</strain>
    </source>
</reference>
<dbReference type="InterPro" id="IPR038973">
    <property type="entry name" value="MutL/Mlh/Pms-like"/>
</dbReference>
<dbReference type="PANTHER" id="PTHR10073:SF41">
    <property type="entry name" value="MISMATCH REPAIR PROTEIN, PUTATIVE (AFU_ORTHOLOGUE AFUA_8G05820)-RELATED"/>
    <property type="match status" value="1"/>
</dbReference>
<feature type="compositionally biased region" description="Basic and acidic residues" evidence="3">
    <location>
        <begin position="368"/>
        <end position="384"/>
    </location>
</feature>
<dbReference type="SMART" id="SM01340">
    <property type="entry name" value="DNA_mis_repair"/>
    <property type="match status" value="1"/>
</dbReference>
<dbReference type="RefSeq" id="XP_062676899.1">
    <property type="nucleotide sequence ID" value="XM_062827865.1"/>
</dbReference>
<dbReference type="NCBIfam" id="TIGR00585">
    <property type="entry name" value="mutl"/>
    <property type="match status" value="1"/>
</dbReference>
<keyword evidence="2" id="KW-0227">DNA damage</keyword>
<evidence type="ECO:0000313" key="6">
    <source>
        <dbReference type="Proteomes" id="UP001278500"/>
    </source>
</evidence>
<dbReference type="GO" id="GO:0005524">
    <property type="term" value="F:ATP binding"/>
    <property type="evidence" value="ECO:0007669"/>
    <property type="project" value="InterPro"/>
</dbReference>
<dbReference type="SUPFAM" id="SSF55874">
    <property type="entry name" value="ATPase domain of HSP90 chaperone/DNA topoisomerase II/histidine kinase"/>
    <property type="match status" value="1"/>
</dbReference>
<feature type="compositionally biased region" description="Low complexity" evidence="3">
    <location>
        <begin position="420"/>
        <end position="434"/>
    </location>
</feature>
<reference evidence="5" key="1">
    <citation type="journal article" date="2023" name="Mol. Phylogenet. Evol.">
        <title>Genome-scale phylogeny and comparative genomics of the fungal order Sordariales.</title>
        <authorList>
            <person name="Hensen N."/>
            <person name="Bonometti L."/>
            <person name="Westerberg I."/>
            <person name="Brannstrom I.O."/>
            <person name="Guillou S."/>
            <person name="Cros-Aarteil S."/>
            <person name="Calhoun S."/>
            <person name="Haridas S."/>
            <person name="Kuo A."/>
            <person name="Mondo S."/>
            <person name="Pangilinan J."/>
            <person name="Riley R."/>
            <person name="LaButti K."/>
            <person name="Andreopoulos B."/>
            <person name="Lipzen A."/>
            <person name="Chen C."/>
            <person name="Yan M."/>
            <person name="Daum C."/>
            <person name="Ng V."/>
            <person name="Clum A."/>
            <person name="Steindorff A."/>
            <person name="Ohm R.A."/>
            <person name="Martin F."/>
            <person name="Silar P."/>
            <person name="Natvig D.O."/>
            <person name="Lalanne C."/>
            <person name="Gautier V."/>
            <person name="Ament-Velasquez S.L."/>
            <person name="Kruys A."/>
            <person name="Hutchinson M.I."/>
            <person name="Powell A.J."/>
            <person name="Barry K."/>
            <person name="Miller A.N."/>
            <person name="Grigoriev I.V."/>
            <person name="Debuchy R."/>
            <person name="Gladieux P."/>
            <person name="Hiltunen Thoren M."/>
            <person name="Johannesson H."/>
        </authorList>
    </citation>
    <scope>NUCLEOTIDE SEQUENCE</scope>
    <source>
        <strain evidence="5">CBS 560.94</strain>
    </source>
</reference>
<protein>
    <recommendedName>
        <fullName evidence="4">DNA mismatch repair protein S5 domain-containing protein</fullName>
    </recommendedName>
</protein>
<comment type="caution">
    <text evidence="5">The sequence shown here is derived from an EMBL/GenBank/DDBJ whole genome shotgun (WGS) entry which is preliminary data.</text>
</comment>
<dbReference type="GO" id="GO:0016887">
    <property type="term" value="F:ATP hydrolysis activity"/>
    <property type="evidence" value="ECO:0007669"/>
    <property type="project" value="InterPro"/>
</dbReference>
<dbReference type="GO" id="GO:0032389">
    <property type="term" value="C:MutLalpha complex"/>
    <property type="evidence" value="ECO:0007669"/>
    <property type="project" value="TreeGrafter"/>
</dbReference>
<evidence type="ECO:0000313" key="5">
    <source>
        <dbReference type="EMBL" id="KAK3334733.1"/>
    </source>
</evidence>
<dbReference type="GO" id="GO:0140664">
    <property type="term" value="F:ATP-dependent DNA damage sensor activity"/>
    <property type="evidence" value="ECO:0007669"/>
    <property type="project" value="InterPro"/>
</dbReference>
<dbReference type="EMBL" id="JAUEPP010000009">
    <property type="protein sequence ID" value="KAK3334733.1"/>
    <property type="molecule type" value="Genomic_DNA"/>
</dbReference>
<dbReference type="GO" id="GO:0030983">
    <property type="term" value="F:mismatched DNA binding"/>
    <property type="evidence" value="ECO:0007669"/>
    <property type="project" value="InterPro"/>
</dbReference>
<dbReference type="FunFam" id="3.30.565.10:FF:000017">
    <property type="entry name" value="PMS1 homolog 1, mismatch repair system component"/>
    <property type="match status" value="1"/>
</dbReference>
<dbReference type="InterPro" id="IPR002099">
    <property type="entry name" value="MutL/Mlh/PMS"/>
</dbReference>
<dbReference type="Proteomes" id="UP001278500">
    <property type="component" value="Unassembled WGS sequence"/>
</dbReference>
<dbReference type="InterPro" id="IPR020568">
    <property type="entry name" value="Ribosomal_Su5_D2-typ_SF"/>
</dbReference>
<dbReference type="Gene3D" id="3.30.230.10">
    <property type="match status" value="1"/>
</dbReference>
<feature type="region of interest" description="Disordered" evidence="3">
    <location>
        <begin position="447"/>
        <end position="617"/>
    </location>
</feature>
<dbReference type="GO" id="GO:0006298">
    <property type="term" value="P:mismatch repair"/>
    <property type="evidence" value="ECO:0007669"/>
    <property type="project" value="InterPro"/>
</dbReference>
<proteinExistence type="inferred from homology"/>